<gene>
    <name evidence="1" type="ORF">H4Q32_011584</name>
</gene>
<evidence type="ECO:0000313" key="1">
    <source>
        <dbReference type="EMBL" id="KAI2654795.1"/>
    </source>
</evidence>
<sequence length="143" mass="15622">MRSARDAPPQTNSPNDTVLCISLARHLQRKQCGEKFQAGFETKWLFPNCLGATDGKHIYIQPPANSGSTYHNSRFVCQDKVKIFCCAHGTAADANYNFIYANVVIQERLSDGGVFGQSDLQAGMDRGLLNVPPPEPLPGSNIP</sequence>
<organism evidence="1 2">
    <name type="scientific">Labeo rohita</name>
    <name type="common">Indian major carp</name>
    <name type="synonym">Cyprinus rohita</name>
    <dbReference type="NCBI Taxonomy" id="84645"/>
    <lineage>
        <taxon>Eukaryota</taxon>
        <taxon>Metazoa</taxon>
        <taxon>Chordata</taxon>
        <taxon>Craniata</taxon>
        <taxon>Vertebrata</taxon>
        <taxon>Euteleostomi</taxon>
        <taxon>Actinopterygii</taxon>
        <taxon>Neopterygii</taxon>
        <taxon>Teleostei</taxon>
        <taxon>Ostariophysi</taxon>
        <taxon>Cypriniformes</taxon>
        <taxon>Cyprinidae</taxon>
        <taxon>Labeoninae</taxon>
        <taxon>Labeonini</taxon>
        <taxon>Labeo</taxon>
    </lineage>
</organism>
<comment type="caution">
    <text evidence="1">The sequence shown here is derived from an EMBL/GenBank/DDBJ whole genome shotgun (WGS) entry which is preliminary data.</text>
</comment>
<reference evidence="1 2" key="1">
    <citation type="submission" date="2022-01" db="EMBL/GenBank/DDBJ databases">
        <title>A high-quality chromosome-level genome assembly of rohu carp, Labeo rohita.</title>
        <authorList>
            <person name="Arick M.A. II"/>
            <person name="Hsu C.-Y."/>
            <person name="Magbanua Z."/>
            <person name="Pechanova O."/>
            <person name="Grover C."/>
            <person name="Miller E."/>
            <person name="Thrash A."/>
            <person name="Ezzel L."/>
            <person name="Alam S."/>
            <person name="Benzie J."/>
            <person name="Hamilton M."/>
            <person name="Karsi A."/>
            <person name="Lawrence M.L."/>
            <person name="Peterson D.G."/>
        </authorList>
    </citation>
    <scope>NUCLEOTIDE SEQUENCE [LARGE SCALE GENOMIC DNA]</scope>
    <source>
        <strain evidence="2">BAU-BD-2019</strain>
        <tissue evidence="1">Blood</tissue>
    </source>
</reference>
<name>A0ABQ8LWN3_LABRO</name>
<keyword evidence="2" id="KW-1185">Reference proteome</keyword>
<protein>
    <submittedName>
        <fullName evidence="1">Protein ANTAGONIST OF LIKE HETEROCHROMATIN PROTEIN 1</fullName>
    </submittedName>
</protein>
<evidence type="ECO:0000313" key="2">
    <source>
        <dbReference type="Proteomes" id="UP000830375"/>
    </source>
</evidence>
<dbReference type="EMBL" id="JACTAM010000017">
    <property type="protein sequence ID" value="KAI2654795.1"/>
    <property type="molecule type" value="Genomic_DNA"/>
</dbReference>
<proteinExistence type="predicted"/>
<dbReference type="Proteomes" id="UP000830375">
    <property type="component" value="Unassembled WGS sequence"/>
</dbReference>
<accession>A0ABQ8LWN3</accession>